<evidence type="ECO:0000313" key="1">
    <source>
        <dbReference type="EMBL" id="GGU45531.1"/>
    </source>
</evidence>
<evidence type="ECO:0000313" key="2">
    <source>
        <dbReference type="Proteomes" id="UP000649573"/>
    </source>
</evidence>
<dbReference type="Proteomes" id="UP000649573">
    <property type="component" value="Unassembled WGS sequence"/>
</dbReference>
<gene>
    <name evidence="1" type="ORF">GCM10010178_42440</name>
</gene>
<sequence>MTVDSAFIEPDFERPSTERRVIGYVHALNPIQRAYELRSIARFCDDNRYELVRTVEDHCPDHSAVDCPTFAELVEWLTNDRIDLVMPNLDHLSTDKVVVSMRLDRITATTRQVFVVPDDNSFRESGA</sequence>
<dbReference type="EMBL" id="BMRE01000018">
    <property type="protein sequence ID" value="GGU45531.1"/>
    <property type="molecule type" value="Genomic_DNA"/>
</dbReference>
<proteinExistence type="predicted"/>
<reference evidence="2" key="1">
    <citation type="journal article" date="2019" name="Int. J. Syst. Evol. Microbiol.">
        <title>The Global Catalogue of Microorganisms (GCM) 10K type strain sequencing project: providing services to taxonomists for standard genome sequencing and annotation.</title>
        <authorList>
            <consortium name="The Broad Institute Genomics Platform"/>
            <consortium name="The Broad Institute Genome Sequencing Center for Infectious Disease"/>
            <person name="Wu L."/>
            <person name="Ma J."/>
        </authorList>
    </citation>
    <scope>NUCLEOTIDE SEQUENCE [LARGE SCALE GENOMIC DNA]</scope>
    <source>
        <strain evidence="2">JCM 3296</strain>
    </source>
</reference>
<protein>
    <recommendedName>
        <fullName evidence="3">Resolvase, N terminal domain</fullName>
    </recommendedName>
</protein>
<organism evidence="1 2">
    <name type="scientific">Lentzea flava</name>
    <dbReference type="NCBI Taxonomy" id="103732"/>
    <lineage>
        <taxon>Bacteria</taxon>
        <taxon>Bacillati</taxon>
        <taxon>Actinomycetota</taxon>
        <taxon>Actinomycetes</taxon>
        <taxon>Pseudonocardiales</taxon>
        <taxon>Pseudonocardiaceae</taxon>
        <taxon>Lentzea</taxon>
    </lineage>
</organism>
<keyword evidence="2" id="KW-1185">Reference proteome</keyword>
<dbReference type="RefSeq" id="WP_189255443.1">
    <property type="nucleotide sequence ID" value="NZ_BMRE01000018.1"/>
</dbReference>
<accession>A0ABQ2UMZ1</accession>
<comment type="caution">
    <text evidence="1">The sequence shown here is derived from an EMBL/GenBank/DDBJ whole genome shotgun (WGS) entry which is preliminary data.</text>
</comment>
<name>A0ABQ2UMZ1_9PSEU</name>
<evidence type="ECO:0008006" key="3">
    <source>
        <dbReference type="Google" id="ProtNLM"/>
    </source>
</evidence>